<evidence type="ECO:0000313" key="1">
    <source>
        <dbReference type="EMBL" id="MBX18376.1"/>
    </source>
</evidence>
<dbReference type="AlphaFoldDB" id="A0A2P2LK83"/>
<protein>
    <submittedName>
        <fullName evidence="1">Uncharacterized protein MANES_03G127000</fullName>
    </submittedName>
</protein>
<accession>A0A2P2LK83</accession>
<name>A0A2P2LK83_RHIMU</name>
<organism evidence="1">
    <name type="scientific">Rhizophora mucronata</name>
    <name type="common">Asiatic mangrove</name>
    <dbReference type="NCBI Taxonomy" id="61149"/>
    <lineage>
        <taxon>Eukaryota</taxon>
        <taxon>Viridiplantae</taxon>
        <taxon>Streptophyta</taxon>
        <taxon>Embryophyta</taxon>
        <taxon>Tracheophyta</taxon>
        <taxon>Spermatophyta</taxon>
        <taxon>Magnoliopsida</taxon>
        <taxon>eudicotyledons</taxon>
        <taxon>Gunneridae</taxon>
        <taxon>Pentapetalae</taxon>
        <taxon>rosids</taxon>
        <taxon>fabids</taxon>
        <taxon>Malpighiales</taxon>
        <taxon>Rhizophoraceae</taxon>
        <taxon>Rhizophora</taxon>
    </lineage>
</organism>
<dbReference type="EMBL" id="GGEC01037892">
    <property type="protein sequence ID" value="MBX18376.1"/>
    <property type="molecule type" value="Transcribed_RNA"/>
</dbReference>
<reference evidence="1" key="1">
    <citation type="submission" date="2018-02" db="EMBL/GenBank/DDBJ databases">
        <title>Rhizophora mucronata_Transcriptome.</title>
        <authorList>
            <person name="Meera S.P."/>
            <person name="Sreeshan A."/>
            <person name="Augustine A."/>
        </authorList>
    </citation>
    <scope>NUCLEOTIDE SEQUENCE</scope>
    <source>
        <tissue evidence="1">Leaf</tissue>
    </source>
</reference>
<proteinExistence type="predicted"/>
<sequence length="39" mass="4148">MPAPSASTPFLPNLNQHVALDPLEGPILKGLTLLLTPRN</sequence>